<keyword evidence="5 14" id="KW-0028">Amino-acid biosynthesis</keyword>
<dbReference type="FunFam" id="3.40.1160.10:FF:000017">
    <property type="entry name" value="Bifunctional aspartokinase/homoserine dehydrogenase"/>
    <property type="match status" value="1"/>
</dbReference>
<dbReference type="PROSITE" id="PS00324">
    <property type="entry name" value="ASPARTOKINASE"/>
    <property type="match status" value="1"/>
</dbReference>
<dbReference type="UniPathway" id="UPA00050">
    <property type="reaction ID" value="UER00461"/>
</dbReference>
<evidence type="ECO:0000256" key="14">
    <source>
        <dbReference type="RuleBase" id="RU004249"/>
    </source>
</evidence>
<dbReference type="SUPFAM" id="SSF55021">
    <property type="entry name" value="ACT-like"/>
    <property type="match status" value="2"/>
</dbReference>
<dbReference type="UniPathway" id="UPA00051">
    <property type="reaction ID" value="UER00462"/>
</dbReference>
<dbReference type="GeneID" id="9131684"/>
<evidence type="ECO:0000256" key="12">
    <source>
        <dbReference type="ARBA" id="ARBA00047872"/>
    </source>
</evidence>
<keyword evidence="6 13" id="KW-0808">Transferase</keyword>
<keyword evidence="10 13" id="KW-0418">Kinase</keyword>
<dbReference type="GO" id="GO:0005829">
    <property type="term" value="C:cytosol"/>
    <property type="evidence" value="ECO:0007669"/>
    <property type="project" value="TreeGrafter"/>
</dbReference>
<keyword evidence="17" id="KW-1185">Reference proteome</keyword>
<evidence type="ECO:0000256" key="3">
    <source>
        <dbReference type="ARBA" id="ARBA00005139"/>
    </source>
</evidence>
<dbReference type="STRING" id="573063.Metin_0677"/>
<evidence type="ECO:0000256" key="4">
    <source>
        <dbReference type="ARBA" id="ARBA00010122"/>
    </source>
</evidence>
<evidence type="ECO:0000256" key="7">
    <source>
        <dbReference type="ARBA" id="ARBA00022697"/>
    </source>
</evidence>
<keyword evidence="8" id="KW-0677">Repeat</keyword>
<keyword evidence="9" id="KW-0547">Nucleotide-binding</keyword>
<dbReference type="NCBIfam" id="TIGR00656">
    <property type="entry name" value="asp_kin_monofn"/>
    <property type="match status" value="1"/>
</dbReference>
<gene>
    <name evidence="16" type="ordered locus">Metin_0677</name>
</gene>
<dbReference type="FunFam" id="3.30.70.260:FF:000072">
    <property type="entry name" value="Probable aspartokinase"/>
    <property type="match status" value="1"/>
</dbReference>
<evidence type="ECO:0000256" key="2">
    <source>
        <dbReference type="ARBA" id="ARBA00004986"/>
    </source>
</evidence>
<dbReference type="InterPro" id="IPR054352">
    <property type="entry name" value="ACT_Aspartokinase"/>
</dbReference>
<evidence type="ECO:0000313" key="17">
    <source>
        <dbReference type="Proteomes" id="UP000002061"/>
    </source>
</evidence>
<dbReference type="Pfam" id="PF22468">
    <property type="entry name" value="ACT_9"/>
    <property type="match status" value="2"/>
</dbReference>
<dbReference type="UniPathway" id="UPA00034">
    <property type="reaction ID" value="UER00015"/>
</dbReference>
<proteinExistence type="inferred from homology"/>
<dbReference type="NCBIfam" id="TIGR00657">
    <property type="entry name" value="asp_kinases"/>
    <property type="match status" value="1"/>
</dbReference>
<dbReference type="Gene3D" id="3.30.70.260">
    <property type="match status" value="1"/>
</dbReference>
<dbReference type="InterPro" id="IPR018042">
    <property type="entry name" value="Aspartate_kinase_CS"/>
</dbReference>
<keyword evidence="11" id="KW-0067">ATP-binding</keyword>
<comment type="pathway">
    <text evidence="1 14">Amino-acid biosynthesis; L-lysine biosynthesis via DAP pathway; (S)-tetrahydrodipicolinate from L-aspartate: step 1/4.</text>
</comment>
<dbReference type="InterPro" id="IPR005260">
    <property type="entry name" value="Asp_kin_monofn"/>
</dbReference>
<dbReference type="EMBL" id="CP002009">
    <property type="protein sequence ID" value="ADG13344.1"/>
    <property type="molecule type" value="Genomic_DNA"/>
</dbReference>
<dbReference type="RefSeq" id="WP_013100090.1">
    <property type="nucleotide sequence ID" value="NC_014122.1"/>
</dbReference>
<evidence type="ECO:0000313" key="16">
    <source>
        <dbReference type="EMBL" id="ADG13344.1"/>
    </source>
</evidence>
<comment type="similarity">
    <text evidence="4 13">Belongs to the aspartokinase family.</text>
</comment>
<dbReference type="InterPro" id="IPR002912">
    <property type="entry name" value="ACT_dom"/>
</dbReference>
<organism evidence="16 17">
    <name type="scientific">Methanocaldococcus infernus (strain DSM 11812 / JCM 15783 / ME)</name>
    <dbReference type="NCBI Taxonomy" id="573063"/>
    <lineage>
        <taxon>Archaea</taxon>
        <taxon>Methanobacteriati</taxon>
        <taxon>Methanobacteriota</taxon>
        <taxon>Methanomada group</taxon>
        <taxon>Methanococci</taxon>
        <taxon>Methanococcales</taxon>
        <taxon>Methanocaldococcaceae</taxon>
        <taxon>Methanocaldococcus</taxon>
    </lineage>
</organism>
<evidence type="ECO:0000256" key="1">
    <source>
        <dbReference type="ARBA" id="ARBA00004766"/>
    </source>
</evidence>
<evidence type="ECO:0000259" key="15">
    <source>
        <dbReference type="PROSITE" id="PS51671"/>
    </source>
</evidence>
<dbReference type="HOGENOM" id="CLU_009116_6_1_2"/>
<dbReference type="PIRSF" id="PIRSF000726">
    <property type="entry name" value="Asp_kin"/>
    <property type="match status" value="1"/>
</dbReference>
<dbReference type="GO" id="GO:0009088">
    <property type="term" value="P:threonine biosynthetic process"/>
    <property type="evidence" value="ECO:0007669"/>
    <property type="project" value="UniProtKB-UniPathway"/>
</dbReference>
<dbReference type="InterPro" id="IPR045865">
    <property type="entry name" value="ACT-like_dom_sf"/>
</dbReference>
<dbReference type="GO" id="GO:0009090">
    <property type="term" value="P:homoserine biosynthetic process"/>
    <property type="evidence" value="ECO:0007669"/>
    <property type="project" value="TreeGrafter"/>
</dbReference>
<protein>
    <recommendedName>
        <fullName evidence="13">Aspartokinase</fullName>
        <ecNumber evidence="13">2.7.2.4</ecNumber>
    </recommendedName>
</protein>
<dbReference type="CDD" id="cd04921">
    <property type="entry name" value="ACT_AKi-HSDH-ThrA-like_1"/>
    <property type="match status" value="1"/>
</dbReference>
<comment type="pathway">
    <text evidence="3 14">Amino-acid biosynthesis; L-threonine biosynthesis; L-threonine from L-aspartate: step 1/5.</text>
</comment>
<comment type="pathway">
    <text evidence="2 14">Amino-acid biosynthesis; L-methionine biosynthesis via de novo pathway; L-homoserine from L-aspartate: step 1/3.</text>
</comment>
<dbReference type="AlphaFoldDB" id="D5VRZ1"/>
<dbReference type="Gene3D" id="3.30.2130.10">
    <property type="entry name" value="VC0802-like"/>
    <property type="match status" value="1"/>
</dbReference>
<evidence type="ECO:0000256" key="6">
    <source>
        <dbReference type="ARBA" id="ARBA00022679"/>
    </source>
</evidence>
<keyword evidence="7" id="KW-0791">Threonine biosynthesis</keyword>
<evidence type="ECO:0000256" key="11">
    <source>
        <dbReference type="ARBA" id="ARBA00022840"/>
    </source>
</evidence>
<dbReference type="EC" id="2.7.2.4" evidence="13"/>
<dbReference type="InterPro" id="IPR001048">
    <property type="entry name" value="Asp/Glu/Uridylate_kinase"/>
</dbReference>
<accession>D5VRZ1</accession>
<sequence length="467" mass="50815">MRVLKFGGTSVGSGEMIRRVANIIKERKENDQVVAVVSAMSEVTNALIDISQKALNIRDLNKIDDFIRFVKKKHYDAINMAIKDERIREHVKKIIDNRIEELEKVLIGVAYLGELSPKSRDYILSFGERLSAPIVAGSLRDLGLKAIALEGGEAGIITDKNFGNAKVIKLRVKEFLSPLLENDIVPVVTGFIGVTEDGEITTLGRGGSDYSAALIGYGLDADLIEIWTDVSGVYTTDPKLVKEAKRIPRLSYIEAMELAYFGAKVLHPRTIEPAMEKGIPILVKNTFKPEEEGTIISNDVEYSNNVVKAITTIKNVALINIFGAGMVGVSGTAARIFKALGEEGVNVILISQGSSETNISIVVSEEDVEKAINSLKREFGSFGKRSFLESSIIRDVEVDHDVSVVSVVGAGMRGAKGIAGEIFTTVSESGANIKMIAQGSSEVNISFVIDKKDLINCVRALHRKFIS</sequence>
<dbReference type="NCBIfam" id="NF004938">
    <property type="entry name" value="PRK06291.1"/>
    <property type="match status" value="1"/>
</dbReference>
<dbReference type="CDD" id="cd04892">
    <property type="entry name" value="ACT_AK-like_2"/>
    <property type="match status" value="1"/>
</dbReference>
<dbReference type="GO" id="GO:0005524">
    <property type="term" value="F:ATP binding"/>
    <property type="evidence" value="ECO:0007669"/>
    <property type="project" value="UniProtKB-KW"/>
</dbReference>
<dbReference type="PANTHER" id="PTHR21499">
    <property type="entry name" value="ASPARTATE KINASE"/>
    <property type="match status" value="1"/>
</dbReference>
<dbReference type="PANTHER" id="PTHR21499:SF59">
    <property type="entry name" value="ASPARTOKINASE"/>
    <property type="match status" value="1"/>
</dbReference>
<dbReference type="InterPro" id="IPR036393">
    <property type="entry name" value="AceGlu_kinase-like_sf"/>
</dbReference>
<dbReference type="Proteomes" id="UP000002061">
    <property type="component" value="Chromosome"/>
</dbReference>
<evidence type="ECO:0000256" key="10">
    <source>
        <dbReference type="ARBA" id="ARBA00022777"/>
    </source>
</evidence>
<comment type="catalytic activity">
    <reaction evidence="12 13">
        <text>L-aspartate + ATP = 4-phospho-L-aspartate + ADP</text>
        <dbReference type="Rhea" id="RHEA:23776"/>
        <dbReference type="ChEBI" id="CHEBI:29991"/>
        <dbReference type="ChEBI" id="CHEBI:30616"/>
        <dbReference type="ChEBI" id="CHEBI:57535"/>
        <dbReference type="ChEBI" id="CHEBI:456216"/>
        <dbReference type="EC" id="2.7.2.4"/>
    </reaction>
</comment>
<dbReference type="Pfam" id="PF00696">
    <property type="entry name" value="AA_kinase"/>
    <property type="match status" value="1"/>
</dbReference>
<dbReference type="eggNOG" id="arCOG00861">
    <property type="taxonomic scope" value="Archaea"/>
</dbReference>
<evidence type="ECO:0000256" key="9">
    <source>
        <dbReference type="ARBA" id="ARBA00022741"/>
    </source>
</evidence>
<dbReference type="KEGG" id="mif:Metin_0677"/>
<dbReference type="SUPFAM" id="SSF53633">
    <property type="entry name" value="Carbamate kinase-like"/>
    <property type="match status" value="1"/>
</dbReference>
<name>D5VRZ1_METIM</name>
<dbReference type="InterPro" id="IPR001341">
    <property type="entry name" value="Asp_kinase"/>
</dbReference>
<evidence type="ECO:0000256" key="5">
    <source>
        <dbReference type="ARBA" id="ARBA00022605"/>
    </source>
</evidence>
<evidence type="ECO:0000256" key="13">
    <source>
        <dbReference type="RuleBase" id="RU003448"/>
    </source>
</evidence>
<dbReference type="GO" id="GO:0004072">
    <property type="term" value="F:aspartate kinase activity"/>
    <property type="evidence" value="ECO:0007669"/>
    <property type="project" value="UniProtKB-EC"/>
</dbReference>
<evidence type="ECO:0000256" key="8">
    <source>
        <dbReference type="ARBA" id="ARBA00022737"/>
    </source>
</evidence>
<dbReference type="PROSITE" id="PS51671">
    <property type="entry name" value="ACT"/>
    <property type="match status" value="1"/>
</dbReference>
<feature type="domain" description="ACT" evidence="15">
    <location>
        <begin position="321"/>
        <end position="407"/>
    </location>
</feature>
<dbReference type="OrthoDB" id="8904at2157"/>
<dbReference type="Gene3D" id="3.40.1160.10">
    <property type="entry name" value="Acetylglutamate kinase-like"/>
    <property type="match status" value="1"/>
</dbReference>
<reference evidence="16" key="1">
    <citation type="submission" date="2010-04" db="EMBL/GenBank/DDBJ databases">
        <title>Complete sequence of Methanocaldococcus infernus ME.</title>
        <authorList>
            <consortium name="US DOE Joint Genome Institute"/>
            <person name="Lucas S."/>
            <person name="Copeland A."/>
            <person name="Lapidus A."/>
            <person name="Cheng J.-F."/>
            <person name="Bruce D."/>
            <person name="Goodwin L."/>
            <person name="Pitluck S."/>
            <person name="Munk A.C."/>
            <person name="Detter J.C."/>
            <person name="Han C."/>
            <person name="Tapia R."/>
            <person name="Land M."/>
            <person name="Hauser L."/>
            <person name="Kyrpides N."/>
            <person name="Mikhailova N."/>
            <person name="Sieprawska-Lupa M."/>
            <person name="Whitman W.B."/>
            <person name="Woyke T."/>
        </authorList>
    </citation>
    <scope>NUCLEOTIDE SEQUENCE [LARGE SCALE GENOMIC DNA]</scope>
    <source>
        <strain evidence="16">ME</strain>
    </source>
</reference>
<dbReference type="GO" id="GO:0009089">
    <property type="term" value="P:lysine biosynthetic process via diaminopimelate"/>
    <property type="evidence" value="ECO:0007669"/>
    <property type="project" value="UniProtKB-UniPathway"/>
</dbReference>